<evidence type="ECO:0000256" key="1">
    <source>
        <dbReference type="ARBA" id="ARBA00009175"/>
    </source>
</evidence>
<dbReference type="STRING" id="1116472.MGMO_39c00110"/>
<dbReference type="OrthoDB" id="9785015at2"/>
<keyword evidence="2 6" id="KW-0500">Molybdenum</keyword>
<dbReference type="GO" id="GO:0030973">
    <property type="term" value="F:molybdate ion binding"/>
    <property type="evidence" value="ECO:0007669"/>
    <property type="project" value="InterPro"/>
</dbReference>
<dbReference type="Proteomes" id="UP000017842">
    <property type="component" value="Unassembled WGS sequence"/>
</dbReference>
<comment type="subunit">
    <text evidence="5">The complex is composed of two ATP-binding proteins (ModC), two transmembrane proteins (ModB) and a solute-binding protein (ModA).</text>
</comment>
<gene>
    <name evidence="7" type="primary">modA</name>
    <name evidence="7" type="ORF">MGMO_39c00110</name>
</gene>
<keyword evidence="3 6" id="KW-0479">Metal-binding</keyword>
<reference evidence="7 8" key="1">
    <citation type="journal article" date="2013" name="Genome Announc.">
        <title>Draft Genome Sequence of the Methanotrophic Gammaproteobacterium Methyloglobulus morosus DSM 22980 Strain KoM1.</title>
        <authorList>
            <person name="Poehlein A."/>
            <person name="Deutzmann J.S."/>
            <person name="Daniel R."/>
            <person name="Simeonova D.D."/>
        </authorList>
    </citation>
    <scope>NUCLEOTIDE SEQUENCE [LARGE SCALE GENOMIC DNA]</scope>
    <source>
        <strain evidence="7 8">KoM1</strain>
    </source>
</reference>
<comment type="caution">
    <text evidence="7">The sequence shown here is derived from an EMBL/GenBank/DDBJ whole genome shotgun (WGS) entry which is preliminary data.</text>
</comment>
<dbReference type="SUPFAM" id="SSF53850">
    <property type="entry name" value="Periplasmic binding protein-like II"/>
    <property type="match status" value="1"/>
</dbReference>
<dbReference type="PIRSF" id="PIRSF004846">
    <property type="entry name" value="ModA"/>
    <property type="match status" value="1"/>
</dbReference>
<keyword evidence="4" id="KW-0732">Signal</keyword>
<accession>V5C3G3</accession>
<organism evidence="7 8">
    <name type="scientific">Methyloglobulus morosus KoM1</name>
    <dbReference type="NCBI Taxonomy" id="1116472"/>
    <lineage>
        <taxon>Bacteria</taxon>
        <taxon>Pseudomonadati</taxon>
        <taxon>Pseudomonadota</taxon>
        <taxon>Gammaproteobacteria</taxon>
        <taxon>Methylococcales</taxon>
        <taxon>Methylococcaceae</taxon>
        <taxon>Methyloglobulus</taxon>
    </lineage>
</organism>
<proteinExistence type="inferred from homology"/>
<comment type="similarity">
    <text evidence="1">Belongs to the bacterial solute-binding protein ModA family.</text>
</comment>
<evidence type="ECO:0000313" key="7">
    <source>
        <dbReference type="EMBL" id="ESS73012.1"/>
    </source>
</evidence>
<dbReference type="EMBL" id="AYLO01000038">
    <property type="protein sequence ID" value="ESS73012.1"/>
    <property type="molecule type" value="Genomic_DNA"/>
</dbReference>
<evidence type="ECO:0000256" key="6">
    <source>
        <dbReference type="PIRSR" id="PIRSR004846-1"/>
    </source>
</evidence>
<sequence>MLRSRFFHILCVIGLISIPPVVWAGTTLVAVASNFTKPMNDIAAAFNKATGHEASLSFGSSGKFVAQIENDAPFEVFLSADEKNPKKLEESGKGVANSRFTYAIGKLVLWSAKPGLVDEQGQILSKGGFKHLALADPKLAPYGLAAEEALKNLGLLDKLRPLFVLGENISQTQQFISSGNAELGFIALSQVIGKDGKITEGSGWIVPDTLYNPIRQDAILLKKGEPNPAASALLGFMKSPEALEIIQAYGYSIAK</sequence>
<evidence type="ECO:0000256" key="5">
    <source>
        <dbReference type="ARBA" id="ARBA00062515"/>
    </source>
</evidence>
<dbReference type="GO" id="GO:0015689">
    <property type="term" value="P:molybdate ion transport"/>
    <property type="evidence" value="ECO:0007669"/>
    <property type="project" value="InterPro"/>
</dbReference>
<dbReference type="RefSeq" id="WP_023493994.1">
    <property type="nucleotide sequence ID" value="NZ_AYLO01000038.1"/>
</dbReference>
<dbReference type="Gene3D" id="3.40.190.10">
    <property type="entry name" value="Periplasmic binding protein-like II"/>
    <property type="match status" value="2"/>
</dbReference>
<dbReference type="PANTHER" id="PTHR30632">
    <property type="entry name" value="MOLYBDATE-BINDING PERIPLASMIC PROTEIN"/>
    <property type="match status" value="1"/>
</dbReference>
<dbReference type="CDD" id="cd13539">
    <property type="entry name" value="PBP2_AvModA"/>
    <property type="match status" value="1"/>
</dbReference>
<dbReference type="GO" id="GO:1901359">
    <property type="term" value="F:tungstate binding"/>
    <property type="evidence" value="ECO:0007669"/>
    <property type="project" value="UniProtKB-ARBA"/>
</dbReference>
<dbReference type="InterPro" id="IPR044084">
    <property type="entry name" value="AvModA-like_subst-bd"/>
</dbReference>
<name>V5C3G3_9GAMM</name>
<dbReference type="FunFam" id="3.40.190.10:FF:000035">
    <property type="entry name" value="Molybdate ABC transporter substrate-binding protein"/>
    <property type="match status" value="1"/>
</dbReference>
<evidence type="ECO:0000256" key="4">
    <source>
        <dbReference type="ARBA" id="ARBA00022729"/>
    </source>
</evidence>
<feature type="binding site" evidence="6">
    <location>
        <position position="169"/>
    </location>
    <ligand>
        <name>molybdate</name>
        <dbReference type="ChEBI" id="CHEBI:36264"/>
    </ligand>
</feature>
<dbReference type="eggNOG" id="COG0725">
    <property type="taxonomic scope" value="Bacteria"/>
</dbReference>
<dbReference type="GO" id="GO:0046872">
    <property type="term" value="F:metal ion binding"/>
    <property type="evidence" value="ECO:0007669"/>
    <property type="project" value="UniProtKB-KW"/>
</dbReference>
<feature type="binding site" evidence="6">
    <location>
        <position position="61"/>
    </location>
    <ligand>
        <name>molybdate</name>
        <dbReference type="ChEBI" id="CHEBI:36264"/>
    </ligand>
</feature>
<evidence type="ECO:0000313" key="8">
    <source>
        <dbReference type="Proteomes" id="UP000017842"/>
    </source>
</evidence>
<dbReference type="AlphaFoldDB" id="V5C3G3"/>
<dbReference type="PATRIC" id="fig|1116472.3.peg.1147"/>
<dbReference type="InterPro" id="IPR005950">
    <property type="entry name" value="ModA"/>
</dbReference>
<dbReference type="InterPro" id="IPR050682">
    <property type="entry name" value="ModA/WtpA"/>
</dbReference>
<protein>
    <submittedName>
        <fullName evidence="7">Molybdate-binding periplasmic protein ModA</fullName>
    </submittedName>
</protein>
<keyword evidence="8" id="KW-1185">Reference proteome</keyword>
<evidence type="ECO:0000256" key="2">
    <source>
        <dbReference type="ARBA" id="ARBA00022505"/>
    </source>
</evidence>
<dbReference type="PANTHER" id="PTHR30632:SF14">
    <property type="entry name" value="TUNGSTATE_MOLYBDATE_CHROMATE-BINDING PROTEIN MODA"/>
    <property type="match status" value="1"/>
</dbReference>
<dbReference type="Pfam" id="PF13531">
    <property type="entry name" value="SBP_bac_11"/>
    <property type="match status" value="1"/>
</dbReference>
<dbReference type="NCBIfam" id="TIGR01256">
    <property type="entry name" value="modA"/>
    <property type="match status" value="1"/>
</dbReference>
<evidence type="ECO:0000256" key="3">
    <source>
        <dbReference type="ARBA" id="ARBA00022723"/>
    </source>
</evidence>